<name>A0A485L5Y2_9STRA</name>
<evidence type="ECO:0000313" key="1">
    <source>
        <dbReference type="EMBL" id="KAF0692716.1"/>
    </source>
</evidence>
<dbReference type="EMBL" id="VJMH01005854">
    <property type="protein sequence ID" value="KAF0692716.1"/>
    <property type="molecule type" value="Genomic_DNA"/>
</dbReference>
<gene>
    <name evidence="2" type="primary">Aste57867_16227</name>
    <name evidence="1" type="ORF">As57867_016170</name>
    <name evidence="2" type="ORF">ASTE57867_16227</name>
</gene>
<proteinExistence type="predicted"/>
<evidence type="ECO:0000313" key="3">
    <source>
        <dbReference type="Proteomes" id="UP000332933"/>
    </source>
</evidence>
<reference evidence="2 3" key="1">
    <citation type="submission" date="2019-03" db="EMBL/GenBank/DDBJ databases">
        <authorList>
            <person name="Gaulin E."/>
            <person name="Dumas B."/>
        </authorList>
    </citation>
    <scope>NUCLEOTIDE SEQUENCE [LARGE SCALE GENOMIC DNA]</scope>
    <source>
        <strain evidence="2">CBS 568.67</strain>
    </source>
</reference>
<reference evidence="1" key="2">
    <citation type="submission" date="2019-06" db="EMBL/GenBank/DDBJ databases">
        <title>Genomics analysis of Aphanomyces spp. identifies a new class of oomycete effector associated with host adaptation.</title>
        <authorList>
            <person name="Gaulin E."/>
        </authorList>
    </citation>
    <scope>NUCLEOTIDE SEQUENCE</scope>
    <source>
        <strain evidence="1">CBS 578.67</strain>
    </source>
</reference>
<accession>A0A485L5Y2</accession>
<dbReference type="EMBL" id="CAADRA010005875">
    <property type="protein sequence ID" value="VFT93005.1"/>
    <property type="molecule type" value="Genomic_DNA"/>
</dbReference>
<dbReference type="Proteomes" id="UP000332933">
    <property type="component" value="Unassembled WGS sequence"/>
</dbReference>
<protein>
    <submittedName>
        <fullName evidence="2">Aste57867_16227 protein</fullName>
    </submittedName>
</protein>
<keyword evidence="3" id="KW-1185">Reference proteome</keyword>
<sequence>MVTASSARLLDLVLPPSSTLSRQSSRRYSDAVVGAPIGCRFAVRALGGSIFSTWFAKAAAASTSIDRSGAFLFLNIDDGVLSIVSSGSADVTTIDAATVDADAKHKKQIEVRYFPTPADGDAAAATTAKRMTMVSYEFAQALDAAEFLATLHLIQHIALLRALAHRKSRRTDARQDAALAAHLQQTAAFAETMWTLAFWKELYPYSRVRETLEDAQRSLHDEDGALYDVQDQLASLFDQFYAHATLTEVDECDSAGNGPSRRHFRASHVALFVAKIKALQAHVAMYVNADGE</sequence>
<dbReference type="AlphaFoldDB" id="A0A485L5Y2"/>
<organism evidence="2 3">
    <name type="scientific">Aphanomyces stellatus</name>
    <dbReference type="NCBI Taxonomy" id="120398"/>
    <lineage>
        <taxon>Eukaryota</taxon>
        <taxon>Sar</taxon>
        <taxon>Stramenopiles</taxon>
        <taxon>Oomycota</taxon>
        <taxon>Saprolegniomycetes</taxon>
        <taxon>Saprolegniales</taxon>
        <taxon>Verrucalvaceae</taxon>
        <taxon>Aphanomyces</taxon>
    </lineage>
</organism>
<evidence type="ECO:0000313" key="2">
    <source>
        <dbReference type="EMBL" id="VFT93005.1"/>
    </source>
</evidence>